<evidence type="ECO:0000313" key="2">
    <source>
        <dbReference type="EMBL" id="KAL0133051.1"/>
    </source>
</evidence>
<comment type="caution">
    <text evidence="2">The sequence shown here is derived from an EMBL/GenBank/DDBJ whole genome shotgun (WGS) entry which is preliminary data.</text>
</comment>
<protein>
    <submittedName>
        <fullName evidence="2">Uncharacterized protein</fullName>
    </submittedName>
</protein>
<organism evidence="2 3">
    <name type="scientific">Cardiocondyla obscurior</name>
    <dbReference type="NCBI Taxonomy" id="286306"/>
    <lineage>
        <taxon>Eukaryota</taxon>
        <taxon>Metazoa</taxon>
        <taxon>Ecdysozoa</taxon>
        <taxon>Arthropoda</taxon>
        <taxon>Hexapoda</taxon>
        <taxon>Insecta</taxon>
        <taxon>Pterygota</taxon>
        <taxon>Neoptera</taxon>
        <taxon>Endopterygota</taxon>
        <taxon>Hymenoptera</taxon>
        <taxon>Apocrita</taxon>
        <taxon>Aculeata</taxon>
        <taxon>Formicoidea</taxon>
        <taxon>Formicidae</taxon>
        <taxon>Myrmicinae</taxon>
        <taxon>Cardiocondyla</taxon>
    </lineage>
</organism>
<reference evidence="2 3" key="1">
    <citation type="submission" date="2023-03" db="EMBL/GenBank/DDBJ databases">
        <title>High recombination rates correlate with genetic variation in Cardiocondyla obscurior ants.</title>
        <authorList>
            <person name="Errbii M."/>
        </authorList>
    </citation>
    <scope>NUCLEOTIDE SEQUENCE [LARGE SCALE GENOMIC DNA]</scope>
    <source>
        <strain evidence="2">Alpha-2009</strain>
        <tissue evidence="2">Whole body</tissue>
    </source>
</reference>
<sequence>MQSGWPSVASICSKDSSIRMSKGAGRREGRNGADEEEKEEFTNCKMQLSALVRGVSRSTRAVPAGRVGGEASVPGV</sequence>
<dbReference type="AlphaFoldDB" id="A0AAW2H117"/>
<keyword evidence="3" id="KW-1185">Reference proteome</keyword>
<dbReference type="EMBL" id="JADYXP020000001">
    <property type="protein sequence ID" value="KAL0133051.1"/>
    <property type="molecule type" value="Genomic_DNA"/>
</dbReference>
<evidence type="ECO:0000313" key="3">
    <source>
        <dbReference type="Proteomes" id="UP001430953"/>
    </source>
</evidence>
<evidence type="ECO:0000256" key="1">
    <source>
        <dbReference type="SAM" id="MobiDB-lite"/>
    </source>
</evidence>
<accession>A0AAW2H117</accession>
<feature type="region of interest" description="Disordered" evidence="1">
    <location>
        <begin position="1"/>
        <end position="41"/>
    </location>
</feature>
<gene>
    <name evidence="2" type="ORF">PUN28_000654</name>
</gene>
<proteinExistence type="predicted"/>
<dbReference type="Proteomes" id="UP001430953">
    <property type="component" value="Unassembled WGS sequence"/>
</dbReference>
<name>A0AAW2H117_9HYME</name>